<dbReference type="AlphaFoldDB" id="A0A8D2DKJ0"/>
<evidence type="ECO:0000256" key="1">
    <source>
        <dbReference type="ARBA" id="ARBA00004556"/>
    </source>
</evidence>
<evidence type="ECO:0000256" key="4">
    <source>
        <dbReference type="ARBA" id="ARBA00019989"/>
    </source>
</evidence>
<dbReference type="InterPro" id="IPR039127">
    <property type="entry name" value="Trm112"/>
</dbReference>
<dbReference type="PANTHER" id="PTHR12773:SF0">
    <property type="entry name" value="MULTIFUNCTIONAL METHYLTRANSFERASE SUBUNIT TRM112-LIKE PROTEIN"/>
    <property type="match status" value="1"/>
</dbReference>
<evidence type="ECO:0000256" key="5">
    <source>
        <dbReference type="ARBA" id="ARBA00022490"/>
    </source>
</evidence>
<evidence type="ECO:0000313" key="9">
    <source>
        <dbReference type="Ensembl" id="ENSSVLP00005025347.1"/>
    </source>
</evidence>
<evidence type="ECO:0000256" key="2">
    <source>
        <dbReference type="ARBA" id="ARBA00004642"/>
    </source>
</evidence>
<dbReference type="PANTHER" id="PTHR12773">
    <property type="entry name" value="UPF0315 PROTEIN-RELATED"/>
    <property type="match status" value="1"/>
</dbReference>
<comment type="subcellular location">
    <subcellularLocation>
        <location evidence="1">Cytoplasm</location>
        <location evidence="1">Perinuclear region</location>
    </subcellularLocation>
    <subcellularLocation>
        <location evidence="2">Nucleus</location>
        <location evidence="2">Nucleoplasm</location>
    </subcellularLocation>
</comment>
<dbReference type="InterPro" id="IPR005651">
    <property type="entry name" value="Trm112-like"/>
</dbReference>
<dbReference type="FunFam" id="2.20.25.10:FF:000015">
    <property type="entry name" value="Multifunctional methyltransferase subunit TRM112-like protein"/>
    <property type="match status" value="1"/>
</dbReference>
<protein>
    <recommendedName>
        <fullName evidence="4">Multifunctional methyltransferase subunit TRM112-like protein</fullName>
    </recommendedName>
    <alternativeName>
        <fullName evidence="7">tRNA methyltransferase 112 homolog</fullName>
    </alternativeName>
</protein>
<comment type="similarity">
    <text evidence="3">Belongs to the TRM112 family.</text>
</comment>
<keyword evidence="6" id="KW-0539">Nucleus</keyword>
<keyword evidence="10" id="KW-1185">Reference proteome</keyword>
<name>A0A8D2DKJ0_SCIVU</name>
<dbReference type="SUPFAM" id="SSF158997">
    <property type="entry name" value="Trm112p-like"/>
    <property type="match status" value="1"/>
</dbReference>
<dbReference type="GeneTree" id="ENSGT00390000009268"/>
<dbReference type="CDD" id="cd21089">
    <property type="entry name" value="Trm112-like"/>
    <property type="match status" value="1"/>
</dbReference>
<dbReference type="GO" id="GO:0048471">
    <property type="term" value="C:perinuclear region of cytoplasm"/>
    <property type="evidence" value="ECO:0007669"/>
    <property type="project" value="UniProtKB-SubCell"/>
</dbReference>
<keyword evidence="5" id="KW-0963">Cytoplasm</keyword>
<organism evidence="9 10">
    <name type="scientific">Sciurus vulgaris</name>
    <name type="common">Eurasian red squirrel</name>
    <dbReference type="NCBI Taxonomy" id="55149"/>
    <lineage>
        <taxon>Eukaryota</taxon>
        <taxon>Metazoa</taxon>
        <taxon>Chordata</taxon>
        <taxon>Craniata</taxon>
        <taxon>Vertebrata</taxon>
        <taxon>Euteleostomi</taxon>
        <taxon>Mammalia</taxon>
        <taxon>Eutheria</taxon>
        <taxon>Euarchontoglires</taxon>
        <taxon>Glires</taxon>
        <taxon>Rodentia</taxon>
        <taxon>Sciuromorpha</taxon>
        <taxon>Sciuridae</taxon>
        <taxon>Sciurinae</taxon>
        <taxon>Sciurini</taxon>
        <taxon>Sciurus</taxon>
    </lineage>
</organism>
<evidence type="ECO:0000256" key="8">
    <source>
        <dbReference type="SAM" id="MobiDB-lite"/>
    </source>
</evidence>
<evidence type="ECO:0000313" key="10">
    <source>
        <dbReference type="Proteomes" id="UP000694564"/>
    </source>
</evidence>
<dbReference type="Pfam" id="PF03966">
    <property type="entry name" value="Trm112p"/>
    <property type="match status" value="1"/>
</dbReference>
<dbReference type="GO" id="GO:0005654">
    <property type="term" value="C:nucleoplasm"/>
    <property type="evidence" value="ECO:0007669"/>
    <property type="project" value="UniProtKB-SubCell"/>
</dbReference>
<feature type="region of interest" description="Disordered" evidence="8">
    <location>
        <begin position="63"/>
        <end position="94"/>
    </location>
</feature>
<dbReference type="GO" id="GO:0030488">
    <property type="term" value="P:tRNA methylation"/>
    <property type="evidence" value="ECO:0007669"/>
    <property type="project" value="TreeGrafter"/>
</dbReference>
<reference evidence="9" key="1">
    <citation type="submission" date="2025-08" db="UniProtKB">
        <authorList>
            <consortium name="Ensembl"/>
        </authorList>
    </citation>
    <scope>IDENTIFICATION</scope>
</reference>
<evidence type="ECO:0000256" key="6">
    <source>
        <dbReference type="ARBA" id="ARBA00023242"/>
    </source>
</evidence>
<accession>A0A8D2DKJ0</accession>
<dbReference type="Gene3D" id="2.20.25.10">
    <property type="match status" value="1"/>
</dbReference>
<dbReference type="GO" id="GO:0070476">
    <property type="term" value="P:rRNA (guanine-N7)-methylation"/>
    <property type="evidence" value="ECO:0007669"/>
    <property type="project" value="TreeGrafter"/>
</dbReference>
<sequence length="193" mass="20852">MSKTSPNSVCAFSTAGSWGTRIQQEDRGWLRVRVTPGLTASGRWGCSPIITCAGGGASWLPPAPPGTGLGSRPCPGGMEKPGSGPGLTRPPRPQATEVRINPVEFNPDFVARMIPKVEWAALLEAADTLHLVEVPKEPIEGYENDETFLRKMHHVLLEVDVLEGTLQCPESGRLFPISRGIPNMLLNDEETET</sequence>
<dbReference type="Ensembl" id="ENSSVLT00005028180.1">
    <property type="protein sequence ID" value="ENSSVLP00005025347.1"/>
    <property type="gene ID" value="ENSSVLG00005020084.1"/>
</dbReference>
<dbReference type="Proteomes" id="UP000694564">
    <property type="component" value="Chromosome 11"/>
</dbReference>
<evidence type="ECO:0000256" key="7">
    <source>
        <dbReference type="ARBA" id="ARBA00030516"/>
    </source>
</evidence>
<reference evidence="9" key="2">
    <citation type="submission" date="2025-09" db="UniProtKB">
        <authorList>
            <consortium name="Ensembl"/>
        </authorList>
    </citation>
    <scope>IDENTIFICATION</scope>
</reference>
<dbReference type="OrthoDB" id="2187549at2759"/>
<proteinExistence type="inferred from homology"/>
<dbReference type="GO" id="GO:0046982">
    <property type="term" value="F:protein heterodimerization activity"/>
    <property type="evidence" value="ECO:0007669"/>
    <property type="project" value="InterPro"/>
</dbReference>
<evidence type="ECO:0000256" key="3">
    <source>
        <dbReference type="ARBA" id="ARBA00007980"/>
    </source>
</evidence>